<keyword evidence="3" id="KW-1185">Reference proteome</keyword>
<proteinExistence type="predicted"/>
<protein>
    <submittedName>
        <fullName evidence="2">Uncharacterized protein</fullName>
    </submittedName>
</protein>
<dbReference type="RefSeq" id="WP_235129926.1">
    <property type="nucleotide sequence ID" value="NZ_JACSGT010000001.1"/>
</dbReference>
<evidence type="ECO:0000313" key="2">
    <source>
        <dbReference type="EMBL" id="MCF2218122.1"/>
    </source>
</evidence>
<organism evidence="2 3">
    <name type="scientific">Chryseobacterium indicum</name>
    <dbReference type="NCBI Taxonomy" id="2766954"/>
    <lineage>
        <taxon>Bacteria</taxon>
        <taxon>Pseudomonadati</taxon>
        <taxon>Bacteroidota</taxon>
        <taxon>Flavobacteriia</taxon>
        <taxon>Flavobacteriales</taxon>
        <taxon>Weeksellaceae</taxon>
        <taxon>Chryseobacterium group</taxon>
        <taxon>Chryseobacterium</taxon>
    </lineage>
</organism>
<keyword evidence="1" id="KW-1133">Transmembrane helix</keyword>
<feature type="transmembrane region" description="Helical" evidence="1">
    <location>
        <begin position="56"/>
        <end position="73"/>
    </location>
</feature>
<keyword evidence="1" id="KW-0472">Membrane</keyword>
<comment type="caution">
    <text evidence="2">The sequence shown here is derived from an EMBL/GenBank/DDBJ whole genome shotgun (WGS) entry which is preliminary data.</text>
</comment>
<name>A0ABS9C1M7_9FLAO</name>
<reference evidence="2" key="1">
    <citation type="submission" date="2021-08" db="EMBL/GenBank/DDBJ databases">
        <title>Complete genome sequence of Chryseobacterium sp strain PS-8.</title>
        <authorList>
            <person name="Das S.K."/>
        </authorList>
    </citation>
    <scope>NUCLEOTIDE SEQUENCE</scope>
    <source>
        <strain evidence="2">PS-8</strain>
    </source>
</reference>
<keyword evidence="1" id="KW-0812">Transmembrane</keyword>
<feature type="transmembrane region" description="Helical" evidence="1">
    <location>
        <begin position="79"/>
        <end position="96"/>
    </location>
</feature>
<gene>
    <name evidence="2" type="ORF">H9Q08_02270</name>
</gene>
<dbReference type="EMBL" id="JACSGT010000001">
    <property type="protein sequence ID" value="MCF2218122.1"/>
    <property type="molecule type" value="Genomic_DNA"/>
</dbReference>
<accession>A0ABS9C1M7</accession>
<sequence length="142" mass="16419">MTHLKINIAILISSVIFLISLTQDCVNYQYFGSIHYPSYLAFLLGWTYFDGFRWEGFVWFANLLYFLGIVLTIKRNYKAVFALIISSFLAISFMCFDNITITKSGRIAPIIELESGYFLWLLSILFLTFSSLYLKVTQKSNA</sequence>
<feature type="transmembrane region" description="Helical" evidence="1">
    <location>
        <begin position="117"/>
        <end position="134"/>
    </location>
</feature>
<dbReference type="Proteomes" id="UP001430374">
    <property type="component" value="Unassembled WGS sequence"/>
</dbReference>
<evidence type="ECO:0000256" key="1">
    <source>
        <dbReference type="SAM" id="Phobius"/>
    </source>
</evidence>
<evidence type="ECO:0000313" key="3">
    <source>
        <dbReference type="Proteomes" id="UP001430374"/>
    </source>
</evidence>